<keyword evidence="12" id="KW-1185">Reference proteome</keyword>
<dbReference type="Gene3D" id="2.40.160.210">
    <property type="entry name" value="Acyl-CoA thioesterase, double hotdog domain"/>
    <property type="match status" value="1"/>
</dbReference>
<evidence type="ECO:0000313" key="12">
    <source>
        <dbReference type="Proteomes" id="UP000192132"/>
    </source>
</evidence>
<feature type="domain" description="Acyl-CoA thioesterase-like N-terminal HotDog" evidence="10">
    <location>
        <begin position="30"/>
        <end position="107"/>
    </location>
</feature>
<dbReference type="GO" id="GO:0009062">
    <property type="term" value="P:fatty acid catabolic process"/>
    <property type="evidence" value="ECO:0007669"/>
    <property type="project" value="TreeGrafter"/>
</dbReference>
<dbReference type="InterPro" id="IPR042171">
    <property type="entry name" value="Acyl-CoA_hotdog"/>
</dbReference>
<sequence length="287" mass="32516">MNQLTTELVELLTLEKLEENLFRGISRNIVGKRVFGGQVLGQALRAAAMTTDRPAHSLHAYFLHGGDIKAPIIYQVEHLRDGKSFVSRQVKALQHGKIIFMAMISFAPQEEGLNYQTSEPEYPAPESLKTEQELKESIVNFLPENVRVNFMRERHIDMRYVSVTNPFTPQPEAPSRAHWMKTWDSLPDDEGLHQAIVAFSSDFALMGTGLMPHGISFMTPNLQAASLDHTLYFHKPVRADQWLLHDMDATVTASARGLNFGRMWQNGELVASTVQEGLMRVRETEER</sequence>
<reference evidence="11 12" key="1">
    <citation type="submission" date="2016-10" db="EMBL/GenBank/DDBJ databases">
        <title>Draft Genome sequence of Alkanindiges sp. strain H1.</title>
        <authorList>
            <person name="Subhash Y."/>
            <person name="Lee S."/>
        </authorList>
    </citation>
    <scope>NUCLEOTIDE SEQUENCE [LARGE SCALE GENOMIC DNA]</scope>
    <source>
        <strain evidence="11 12">H1</strain>
    </source>
</reference>
<dbReference type="EMBL" id="MLCN01000013">
    <property type="protein sequence ID" value="ONG41230.1"/>
    <property type="molecule type" value="Genomic_DNA"/>
</dbReference>
<evidence type="ECO:0000256" key="4">
    <source>
        <dbReference type="ARBA" id="ARBA00023098"/>
    </source>
</evidence>
<comment type="caution">
    <text evidence="11">The sequence shown here is derived from an EMBL/GenBank/DDBJ whole genome shotgun (WGS) entry which is preliminary data.</text>
</comment>
<comment type="catalytic activity">
    <reaction evidence="6">
        <text>a fatty acyl-CoA + H2O = a fatty acid + CoA + H(+)</text>
        <dbReference type="Rhea" id="RHEA:16781"/>
        <dbReference type="ChEBI" id="CHEBI:15377"/>
        <dbReference type="ChEBI" id="CHEBI:15378"/>
        <dbReference type="ChEBI" id="CHEBI:28868"/>
        <dbReference type="ChEBI" id="CHEBI:57287"/>
        <dbReference type="ChEBI" id="CHEBI:77636"/>
        <dbReference type="EC" id="3.1.2.20"/>
    </reaction>
    <physiologicalReaction direction="left-to-right" evidence="6">
        <dbReference type="Rhea" id="RHEA:16782"/>
    </physiologicalReaction>
</comment>
<dbReference type="PANTHER" id="PTHR11066:SF34">
    <property type="entry name" value="ACYL-COENZYME A THIOESTERASE 8"/>
    <property type="match status" value="1"/>
</dbReference>
<gene>
    <name evidence="11" type="ORF">BKE30_05470</name>
</gene>
<feature type="domain" description="Acyl-CoA thioesterase 2 C-terminal" evidence="9">
    <location>
        <begin position="149"/>
        <end position="278"/>
    </location>
</feature>
<evidence type="ECO:0000256" key="7">
    <source>
        <dbReference type="ARBA" id="ARBA00071120"/>
    </source>
</evidence>
<dbReference type="FunFam" id="2.40.160.210:FF:000001">
    <property type="entry name" value="Acyl-CoA thioesterase II"/>
    <property type="match status" value="1"/>
</dbReference>
<evidence type="ECO:0000313" key="11">
    <source>
        <dbReference type="EMBL" id="ONG41230.1"/>
    </source>
</evidence>
<dbReference type="SUPFAM" id="SSF54637">
    <property type="entry name" value="Thioesterase/thiol ester dehydrase-isomerase"/>
    <property type="match status" value="2"/>
</dbReference>
<evidence type="ECO:0000256" key="1">
    <source>
        <dbReference type="ARBA" id="ARBA00006538"/>
    </source>
</evidence>
<dbReference type="CDD" id="cd03445">
    <property type="entry name" value="Thioesterase_II_repeat2"/>
    <property type="match status" value="1"/>
</dbReference>
<comment type="subunit">
    <text evidence="2">Homotetramer.</text>
</comment>
<evidence type="ECO:0000256" key="3">
    <source>
        <dbReference type="ARBA" id="ARBA00022801"/>
    </source>
</evidence>
<dbReference type="EC" id="3.1.2.20" evidence="5"/>
<evidence type="ECO:0000256" key="2">
    <source>
        <dbReference type="ARBA" id="ARBA00011881"/>
    </source>
</evidence>
<dbReference type="AlphaFoldDB" id="A0A1S8CXL5"/>
<dbReference type="InterPro" id="IPR003703">
    <property type="entry name" value="Acyl_CoA_thio"/>
</dbReference>
<evidence type="ECO:0000256" key="6">
    <source>
        <dbReference type="ARBA" id="ARBA00050943"/>
    </source>
</evidence>
<dbReference type="Pfam" id="PF02551">
    <property type="entry name" value="Acyl_CoA_thio"/>
    <property type="match status" value="1"/>
</dbReference>
<evidence type="ECO:0000259" key="10">
    <source>
        <dbReference type="Pfam" id="PF13622"/>
    </source>
</evidence>
<dbReference type="OrthoDB" id="9781019at2"/>
<dbReference type="Proteomes" id="UP000192132">
    <property type="component" value="Unassembled WGS sequence"/>
</dbReference>
<dbReference type="Pfam" id="PF13622">
    <property type="entry name" value="4HBT_3"/>
    <property type="match status" value="1"/>
</dbReference>
<dbReference type="InterPro" id="IPR025652">
    <property type="entry name" value="TesB_C"/>
</dbReference>
<name>A0A1S8CXL5_9GAMM</name>
<dbReference type="CDD" id="cd03444">
    <property type="entry name" value="Thioesterase_II_repeat1"/>
    <property type="match status" value="1"/>
</dbReference>
<dbReference type="PANTHER" id="PTHR11066">
    <property type="entry name" value="ACYL-COA THIOESTERASE"/>
    <property type="match status" value="1"/>
</dbReference>
<proteinExistence type="inferred from homology"/>
<dbReference type="GO" id="GO:0005829">
    <property type="term" value="C:cytosol"/>
    <property type="evidence" value="ECO:0007669"/>
    <property type="project" value="TreeGrafter"/>
</dbReference>
<keyword evidence="3" id="KW-0378">Hydrolase</keyword>
<keyword evidence="4" id="KW-0443">Lipid metabolism</keyword>
<evidence type="ECO:0000259" key="9">
    <source>
        <dbReference type="Pfam" id="PF02551"/>
    </source>
</evidence>
<protein>
    <recommendedName>
        <fullName evidence="7">Acyl-CoA thioesterase 2</fullName>
        <ecNumber evidence="5">3.1.2.20</ecNumber>
    </recommendedName>
    <alternativeName>
        <fullName evidence="8">Thioesterase II</fullName>
    </alternativeName>
</protein>
<dbReference type="GO" id="GO:0006637">
    <property type="term" value="P:acyl-CoA metabolic process"/>
    <property type="evidence" value="ECO:0007669"/>
    <property type="project" value="InterPro"/>
</dbReference>
<dbReference type="RefSeq" id="WP_076877607.1">
    <property type="nucleotide sequence ID" value="NZ_MLCN01000013.1"/>
</dbReference>
<dbReference type="InterPro" id="IPR029069">
    <property type="entry name" value="HotDog_dom_sf"/>
</dbReference>
<evidence type="ECO:0000256" key="8">
    <source>
        <dbReference type="ARBA" id="ARBA00079653"/>
    </source>
</evidence>
<comment type="similarity">
    <text evidence="1">Belongs to the C/M/P thioester hydrolase family.</text>
</comment>
<dbReference type="InterPro" id="IPR049449">
    <property type="entry name" value="TesB_ACOT8-like_N"/>
</dbReference>
<dbReference type="GO" id="GO:0047617">
    <property type="term" value="F:fatty acyl-CoA hydrolase activity"/>
    <property type="evidence" value="ECO:0007669"/>
    <property type="project" value="UniProtKB-EC"/>
</dbReference>
<dbReference type="STRING" id="1907941.BKE30_05470"/>
<evidence type="ECO:0000256" key="5">
    <source>
        <dbReference type="ARBA" id="ARBA00038894"/>
    </source>
</evidence>
<accession>A0A1S8CXL5</accession>
<organism evidence="11 12">
    <name type="scientific">Alkanindiges hydrocarboniclasticus</name>
    <dbReference type="NCBI Taxonomy" id="1907941"/>
    <lineage>
        <taxon>Bacteria</taxon>
        <taxon>Pseudomonadati</taxon>
        <taxon>Pseudomonadota</taxon>
        <taxon>Gammaproteobacteria</taxon>
        <taxon>Moraxellales</taxon>
        <taxon>Moraxellaceae</taxon>
        <taxon>Alkanindiges</taxon>
    </lineage>
</organism>